<sequence>MNGLLLLTTVLLLFFCSWLLIKYLKSDSRQLFIASQKREWYSYQTVDNEIVFTWQGRFFTARPQPLQVHDDHLVTTYFITPFDYEKLTGLDTADVRIMTDLLEESYPHCHFRWADPLATLLIAF</sequence>
<protein>
    <recommendedName>
        <fullName evidence="3">Sigma-w pathway protein ysdB</fullName>
    </recommendedName>
</protein>
<accession>W7CQ66</accession>
<reference evidence="1 2" key="1">
    <citation type="submission" date="2012-12" db="EMBL/GenBank/DDBJ databases">
        <title>Novel taxa of Listeriaceae from agricultural environments in the United States.</title>
        <authorList>
            <person name="den Bakker H.C."/>
            <person name="Allred A."/>
            <person name="Warchocki S."/>
            <person name="Wright E.M."/>
            <person name="Burrell A."/>
            <person name="Nightingale K.K."/>
            <person name="Kephart D."/>
            <person name="Wiedmann M."/>
        </authorList>
    </citation>
    <scope>NUCLEOTIDE SEQUENCE [LARGE SCALE GENOMIC DNA]</scope>
    <source>
        <strain evidence="1 2">FSL F6-1037</strain>
    </source>
</reference>
<gene>
    <name evidence="1" type="ORF">BCAMP_07565</name>
</gene>
<dbReference type="STRING" id="1265861.BCAMP_07565"/>
<evidence type="ECO:0000313" key="2">
    <source>
        <dbReference type="Proteomes" id="UP000019243"/>
    </source>
</evidence>
<organism evidence="1 2">
    <name type="scientific">Brochothrix campestris FSL F6-1037</name>
    <dbReference type="NCBI Taxonomy" id="1265861"/>
    <lineage>
        <taxon>Bacteria</taxon>
        <taxon>Bacillati</taxon>
        <taxon>Bacillota</taxon>
        <taxon>Bacilli</taxon>
        <taxon>Bacillales</taxon>
        <taxon>Listeriaceae</taxon>
        <taxon>Brochothrix</taxon>
    </lineage>
</organism>
<comment type="caution">
    <text evidence="1">The sequence shown here is derived from an EMBL/GenBank/DDBJ whole genome shotgun (WGS) entry which is preliminary data.</text>
</comment>
<dbReference type="AlphaFoldDB" id="W7CQ66"/>
<dbReference type="RefSeq" id="WP_035314728.1">
    <property type="nucleotide sequence ID" value="NZ_AODH01000029.1"/>
</dbReference>
<evidence type="ECO:0000313" key="1">
    <source>
        <dbReference type="EMBL" id="EUJ39237.1"/>
    </source>
</evidence>
<dbReference type="EMBL" id="AODH01000029">
    <property type="protein sequence ID" value="EUJ39237.1"/>
    <property type="molecule type" value="Genomic_DNA"/>
</dbReference>
<keyword evidence="2" id="KW-1185">Reference proteome</keyword>
<proteinExistence type="predicted"/>
<dbReference type="Proteomes" id="UP000019243">
    <property type="component" value="Unassembled WGS sequence"/>
</dbReference>
<dbReference type="OrthoDB" id="9937397at2"/>
<evidence type="ECO:0008006" key="3">
    <source>
        <dbReference type="Google" id="ProtNLM"/>
    </source>
</evidence>
<name>W7CQ66_9LIST</name>